<keyword evidence="2 4" id="KW-0238">DNA-binding</keyword>
<evidence type="ECO:0000313" key="7">
    <source>
        <dbReference type="EMBL" id="CUU55089.1"/>
    </source>
</evidence>
<dbReference type="RefSeq" id="WP_091273237.1">
    <property type="nucleotide sequence ID" value="NZ_FAOZ01000004.1"/>
</dbReference>
<dbReference type="InterPro" id="IPR009057">
    <property type="entry name" value="Homeodomain-like_sf"/>
</dbReference>
<dbReference type="PROSITE" id="PS50977">
    <property type="entry name" value="HTH_TETR_2"/>
    <property type="match status" value="1"/>
</dbReference>
<dbReference type="AlphaFoldDB" id="A0A0S4QHX5"/>
<evidence type="ECO:0000256" key="4">
    <source>
        <dbReference type="PROSITE-ProRule" id="PRU00335"/>
    </source>
</evidence>
<evidence type="ECO:0000259" key="6">
    <source>
        <dbReference type="PROSITE" id="PS50977"/>
    </source>
</evidence>
<gene>
    <name evidence="7" type="ORF">Ga0074812_104170</name>
</gene>
<name>A0A0S4QHX5_9ACTN</name>
<proteinExistence type="predicted"/>
<dbReference type="GO" id="GO:0003700">
    <property type="term" value="F:DNA-binding transcription factor activity"/>
    <property type="evidence" value="ECO:0007669"/>
    <property type="project" value="TreeGrafter"/>
</dbReference>
<dbReference type="PRINTS" id="PR00455">
    <property type="entry name" value="HTHTETR"/>
</dbReference>
<protein>
    <submittedName>
        <fullName evidence="7">DNA-binding transcriptional regulator, AcrR family</fullName>
    </submittedName>
</protein>
<dbReference type="InterPro" id="IPR041642">
    <property type="entry name" value="KstR_C"/>
</dbReference>
<dbReference type="Pfam" id="PF17925">
    <property type="entry name" value="TetR_C_20"/>
    <property type="match status" value="1"/>
</dbReference>
<dbReference type="Gene3D" id="1.10.357.10">
    <property type="entry name" value="Tetracycline Repressor, domain 2"/>
    <property type="match status" value="1"/>
</dbReference>
<evidence type="ECO:0000256" key="3">
    <source>
        <dbReference type="ARBA" id="ARBA00023163"/>
    </source>
</evidence>
<dbReference type="Proteomes" id="UP000198802">
    <property type="component" value="Unassembled WGS sequence"/>
</dbReference>
<dbReference type="PANTHER" id="PTHR30055:SF234">
    <property type="entry name" value="HTH-TYPE TRANSCRIPTIONAL REGULATOR BETI"/>
    <property type="match status" value="1"/>
</dbReference>
<dbReference type="SUPFAM" id="SSF46689">
    <property type="entry name" value="Homeodomain-like"/>
    <property type="match status" value="1"/>
</dbReference>
<dbReference type="InterPro" id="IPR001647">
    <property type="entry name" value="HTH_TetR"/>
</dbReference>
<sequence>MAESRSADAIIDVVVGLLESEGYDAVQLRLVAREARVSLATIYKLFGTRDELIVAAVERWMARNNCAPVPAPPPGESLYDGLMRVFRHVFEPWEHSPRLLEAYHKARATPPGDRLEQQTMTIIEPAGRAVLAAGEPGYVSDIGLLLTNVAYAVVARFAAGELDITAILPTLERAAYRLTANNEPAARAAGAHSVETRQTQRQPRHREGA</sequence>
<evidence type="ECO:0000256" key="5">
    <source>
        <dbReference type="SAM" id="MobiDB-lite"/>
    </source>
</evidence>
<dbReference type="GO" id="GO:0000976">
    <property type="term" value="F:transcription cis-regulatory region binding"/>
    <property type="evidence" value="ECO:0007669"/>
    <property type="project" value="TreeGrafter"/>
</dbReference>
<keyword evidence="3" id="KW-0804">Transcription</keyword>
<organism evidence="7 8">
    <name type="scientific">Parafrankia irregularis</name>
    <dbReference type="NCBI Taxonomy" id="795642"/>
    <lineage>
        <taxon>Bacteria</taxon>
        <taxon>Bacillati</taxon>
        <taxon>Actinomycetota</taxon>
        <taxon>Actinomycetes</taxon>
        <taxon>Frankiales</taxon>
        <taxon>Frankiaceae</taxon>
        <taxon>Parafrankia</taxon>
    </lineage>
</organism>
<dbReference type="InterPro" id="IPR050109">
    <property type="entry name" value="HTH-type_TetR-like_transc_reg"/>
</dbReference>
<evidence type="ECO:0000313" key="8">
    <source>
        <dbReference type="Proteomes" id="UP000198802"/>
    </source>
</evidence>
<feature type="domain" description="HTH tetR-type" evidence="6">
    <location>
        <begin position="4"/>
        <end position="64"/>
    </location>
</feature>
<keyword evidence="1" id="KW-0805">Transcription regulation</keyword>
<reference evidence="8" key="1">
    <citation type="submission" date="2015-11" db="EMBL/GenBank/DDBJ databases">
        <authorList>
            <person name="Varghese N."/>
        </authorList>
    </citation>
    <scope>NUCLEOTIDE SEQUENCE [LARGE SCALE GENOMIC DNA]</scope>
    <source>
        <strain evidence="8">DSM 45899</strain>
    </source>
</reference>
<keyword evidence="8" id="KW-1185">Reference proteome</keyword>
<dbReference type="PANTHER" id="PTHR30055">
    <property type="entry name" value="HTH-TYPE TRANSCRIPTIONAL REGULATOR RUTR"/>
    <property type="match status" value="1"/>
</dbReference>
<dbReference type="EMBL" id="FAOZ01000004">
    <property type="protein sequence ID" value="CUU55089.1"/>
    <property type="molecule type" value="Genomic_DNA"/>
</dbReference>
<evidence type="ECO:0000256" key="1">
    <source>
        <dbReference type="ARBA" id="ARBA00023015"/>
    </source>
</evidence>
<dbReference type="Pfam" id="PF00440">
    <property type="entry name" value="TetR_N"/>
    <property type="match status" value="1"/>
</dbReference>
<evidence type="ECO:0000256" key="2">
    <source>
        <dbReference type="ARBA" id="ARBA00023125"/>
    </source>
</evidence>
<accession>A0A0S4QHX5</accession>
<feature type="region of interest" description="Disordered" evidence="5">
    <location>
        <begin position="184"/>
        <end position="209"/>
    </location>
</feature>
<feature type="DNA-binding region" description="H-T-H motif" evidence="4">
    <location>
        <begin position="27"/>
        <end position="46"/>
    </location>
</feature>